<dbReference type="InterPro" id="IPR000073">
    <property type="entry name" value="AB_hydrolase_1"/>
</dbReference>
<dbReference type="Pfam" id="PF00561">
    <property type="entry name" value="Abhydrolase_1"/>
    <property type="match status" value="1"/>
</dbReference>
<dbReference type="GeneID" id="110704437"/>
<dbReference type="KEGG" id="cqi:110704437"/>
<accession>A0A803MJK5</accession>
<protein>
    <recommendedName>
        <fullName evidence="1">AB hydrolase-1 domain-containing protein</fullName>
    </recommendedName>
</protein>
<dbReference type="GO" id="GO:0009696">
    <property type="term" value="P:salicylic acid metabolic process"/>
    <property type="evidence" value="ECO:0007669"/>
    <property type="project" value="TreeGrafter"/>
</dbReference>
<dbReference type="OrthoDB" id="1263307at2759"/>
<dbReference type="EnsemblPlants" id="AUR62030588-RA">
    <property type="protein sequence ID" value="AUR62030588-RA:cds"/>
    <property type="gene ID" value="AUR62030588"/>
</dbReference>
<evidence type="ECO:0000313" key="2">
    <source>
        <dbReference type="EnsemblPlants" id="AUR62030588-RA:cds"/>
    </source>
</evidence>
<feature type="domain" description="AB hydrolase-1" evidence="1">
    <location>
        <begin position="21"/>
        <end position="154"/>
    </location>
</feature>
<dbReference type="PANTHER" id="PTHR10992:SF1032">
    <property type="entry name" value="METHYLESTERASE 17"/>
    <property type="match status" value="1"/>
</dbReference>
<evidence type="ECO:0000313" key="3">
    <source>
        <dbReference type="Proteomes" id="UP000596660"/>
    </source>
</evidence>
<dbReference type="Gene3D" id="3.40.50.1820">
    <property type="entry name" value="alpha/beta hydrolase"/>
    <property type="match status" value="1"/>
</dbReference>
<evidence type="ECO:0000259" key="1">
    <source>
        <dbReference type="Pfam" id="PF00561"/>
    </source>
</evidence>
<dbReference type="OMA" id="ACHKFAK"/>
<dbReference type="RefSeq" id="XP_021737911.1">
    <property type="nucleotide sequence ID" value="XM_021882219.1"/>
</dbReference>
<dbReference type="GO" id="GO:0080031">
    <property type="term" value="F:methyl salicylate esterase activity"/>
    <property type="evidence" value="ECO:0007669"/>
    <property type="project" value="TreeGrafter"/>
</dbReference>
<dbReference type="GO" id="GO:0009694">
    <property type="term" value="P:jasmonic acid metabolic process"/>
    <property type="evidence" value="ECO:0007669"/>
    <property type="project" value="TreeGrafter"/>
</dbReference>
<dbReference type="SMR" id="A0A803MJK5"/>
<reference evidence="2" key="2">
    <citation type="submission" date="2021-03" db="UniProtKB">
        <authorList>
            <consortium name="EnsemblPlants"/>
        </authorList>
    </citation>
    <scope>IDENTIFICATION</scope>
</reference>
<name>A0A803MJK5_CHEQI</name>
<dbReference type="InterPro" id="IPR045889">
    <property type="entry name" value="MES/HNL"/>
</dbReference>
<dbReference type="GO" id="GO:0080030">
    <property type="term" value="F:methyl indole-3-acetate esterase activity"/>
    <property type="evidence" value="ECO:0007669"/>
    <property type="project" value="TreeGrafter"/>
</dbReference>
<dbReference type="PANTHER" id="PTHR10992">
    <property type="entry name" value="METHYLESTERASE FAMILY MEMBER"/>
    <property type="match status" value="1"/>
</dbReference>
<organism evidence="2 3">
    <name type="scientific">Chenopodium quinoa</name>
    <name type="common">Quinoa</name>
    <dbReference type="NCBI Taxonomy" id="63459"/>
    <lineage>
        <taxon>Eukaryota</taxon>
        <taxon>Viridiplantae</taxon>
        <taxon>Streptophyta</taxon>
        <taxon>Embryophyta</taxon>
        <taxon>Tracheophyta</taxon>
        <taxon>Spermatophyta</taxon>
        <taxon>Magnoliopsida</taxon>
        <taxon>eudicotyledons</taxon>
        <taxon>Gunneridae</taxon>
        <taxon>Pentapetalae</taxon>
        <taxon>Caryophyllales</taxon>
        <taxon>Chenopodiaceae</taxon>
        <taxon>Chenopodioideae</taxon>
        <taxon>Atripliceae</taxon>
        <taxon>Chenopodium</taxon>
    </lineage>
</organism>
<dbReference type="AlphaFoldDB" id="A0A803MJK5"/>
<dbReference type="Gramene" id="AUR62030588-RA">
    <property type="protein sequence ID" value="AUR62030588-RA:cds"/>
    <property type="gene ID" value="AUR62030588"/>
</dbReference>
<proteinExistence type="predicted"/>
<dbReference type="Proteomes" id="UP000596660">
    <property type="component" value="Unplaced"/>
</dbReference>
<sequence>MGEEVLDNNMSKLSSSSSLSPHFILVHGVSHGAWCWYKVRALLETSGCSVTCIDLKGSGIEPSDPNFVVSFHDYNHPLVDLLTSLPNQEKVILVGHSAGGISVTEAIHKFPEKIEAAVYVGATMLKLGFHSDQDVKDGAPDLSEYGEAYDLGFGLGMDQPPTSAIIKKELQRKILYQMTSIEDSTLAAMLLRPFPLAITKAQSEEGKDSERVARIYIKTLEDRVIKAEQQDAMIKR</sequence>
<dbReference type="SUPFAM" id="SSF53474">
    <property type="entry name" value="alpha/beta-Hydrolases"/>
    <property type="match status" value="1"/>
</dbReference>
<dbReference type="GO" id="GO:0080032">
    <property type="term" value="F:methyl jasmonate esterase activity"/>
    <property type="evidence" value="ECO:0007669"/>
    <property type="project" value="TreeGrafter"/>
</dbReference>
<reference evidence="2" key="1">
    <citation type="journal article" date="2017" name="Nature">
        <title>The genome of Chenopodium quinoa.</title>
        <authorList>
            <person name="Jarvis D.E."/>
            <person name="Ho Y.S."/>
            <person name="Lightfoot D.J."/>
            <person name="Schmoeckel S.M."/>
            <person name="Li B."/>
            <person name="Borm T.J.A."/>
            <person name="Ohyanagi H."/>
            <person name="Mineta K."/>
            <person name="Michell C.T."/>
            <person name="Saber N."/>
            <person name="Kharbatia N.M."/>
            <person name="Rupper R.R."/>
            <person name="Sharp A.R."/>
            <person name="Dally N."/>
            <person name="Boughton B.A."/>
            <person name="Woo Y.H."/>
            <person name="Gao G."/>
            <person name="Schijlen E.G.W.M."/>
            <person name="Guo X."/>
            <person name="Momin A.A."/>
            <person name="Negrao S."/>
            <person name="Al-Babili S."/>
            <person name="Gehring C."/>
            <person name="Roessner U."/>
            <person name="Jung C."/>
            <person name="Murphy K."/>
            <person name="Arold S.T."/>
            <person name="Gojobori T."/>
            <person name="van der Linden C.G."/>
            <person name="van Loo E.N."/>
            <person name="Jellen E.N."/>
            <person name="Maughan P.J."/>
            <person name="Tester M."/>
        </authorList>
    </citation>
    <scope>NUCLEOTIDE SEQUENCE [LARGE SCALE GENOMIC DNA]</scope>
    <source>
        <strain evidence="2">cv. PI 614886</strain>
    </source>
</reference>
<dbReference type="InterPro" id="IPR029058">
    <property type="entry name" value="AB_hydrolase_fold"/>
</dbReference>
<gene>
    <name evidence="2" type="primary">LOC110704437</name>
</gene>
<keyword evidence="3" id="KW-1185">Reference proteome</keyword>